<accession>A0A9P5PC41</accession>
<name>A0A9P5PC41_9AGAR</name>
<dbReference type="AlphaFoldDB" id="A0A9P5PC41"/>
<sequence length="200" mass="22699">MVLCFSFAGTLMHLQVCSHLTKISWDNLRLDTTCNTITLFIRRIIYPQSASSTSCMYKNTNLGYLGSGKWRRVTVSERFDMLSSMFPARQTKYYECKEKRSYRMTMAREYAKVYASLRFADTKDPSLAMPTLTEHIHSLAPTQDIIPSRRISRLFHLTLLTFPSFVESTALIFVGIDIYIDAAIAAGVGAKTIVFSEDSS</sequence>
<keyword evidence="1" id="KW-0732">Signal</keyword>
<evidence type="ECO:0000313" key="2">
    <source>
        <dbReference type="EMBL" id="KAF9062346.1"/>
    </source>
</evidence>
<evidence type="ECO:0000313" key="3">
    <source>
        <dbReference type="Proteomes" id="UP000772434"/>
    </source>
</evidence>
<feature type="signal peptide" evidence="1">
    <location>
        <begin position="1"/>
        <end position="19"/>
    </location>
</feature>
<dbReference type="Proteomes" id="UP000772434">
    <property type="component" value="Unassembled WGS sequence"/>
</dbReference>
<comment type="caution">
    <text evidence="2">The sequence shown here is derived from an EMBL/GenBank/DDBJ whole genome shotgun (WGS) entry which is preliminary data.</text>
</comment>
<dbReference type="EMBL" id="JADNRY010000175">
    <property type="protein sequence ID" value="KAF9062346.1"/>
    <property type="molecule type" value="Genomic_DNA"/>
</dbReference>
<feature type="chain" id="PRO_5040429313" evidence="1">
    <location>
        <begin position="20"/>
        <end position="200"/>
    </location>
</feature>
<reference evidence="2" key="1">
    <citation type="submission" date="2020-11" db="EMBL/GenBank/DDBJ databases">
        <authorList>
            <consortium name="DOE Joint Genome Institute"/>
            <person name="Ahrendt S."/>
            <person name="Riley R."/>
            <person name="Andreopoulos W."/>
            <person name="Labutti K."/>
            <person name="Pangilinan J."/>
            <person name="Ruiz-Duenas F.J."/>
            <person name="Barrasa J.M."/>
            <person name="Sanchez-Garcia M."/>
            <person name="Camarero S."/>
            <person name="Miyauchi S."/>
            <person name="Serrano A."/>
            <person name="Linde D."/>
            <person name="Babiker R."/>
            <person name="Drula E."/>
            <person name="Ayuso-Fernandez I."/>
            <person name="Pacheco R."/>
            <person name="Padilla G."/>
            <person name="Ferreira P."/>
            <person name="Barriuso J."/>
            <person name="Kellner H."/>
            <person name="Castanera R."/>
            <person name="Alfaro M."/>
            <person name="Ramirez L."/>
            <person name="Pisabarro A.G."/>
            <person name="Kuo A."/>
            <person name="Tritt A."/>
            <person name="Lipzen A."/>
            <person name="He G."/>
            <person name="Yan M."/>
            <person name="Ng V."/>
            <person name="Cullen D."/>
            <person name="Martin F."/>
            <person name="Rosso M.-N."/>
            <person name="Henrissat B."/>
            <person name="Hibbett D."/>
            <person name="Martinez A.T."/>
            <person name="Grigoriev I.V."/>
        </authorList>
    </citation>
    <scope>NUCLEOTIDE SEQUENCE</scope>
    <source>
        <strain evidence="2">AH 40177</strain>
    </source>
</reference>
<protein>
    <submittedName>
        <fullName evidence="2">Uncharacterized protein</fullName>
    </submittedName>
</protein>
<organism evidence="2 3">
    <name type="scientific">Rhodocollybia butyracea</name>
    <dbReference type="NCBI Taxonomy" id="206335"/>
    <lineage>
        <taxon>Eukaryota</taxon>
        <taxon>Fungi</taxon>
        <taxon>Dikarya</taxon>
        <taxon>Basidiomycota</taxon>
        <taxon>Agaricomycotina</taxon>
        <taxon>Agaricomycetes</taxon>
        <taxon>Agaricomycetidae</taxon>
        <taxon>Agaricales</taxon>
        <taxon>Marasmiineae</taxon>
        <taxon>Omphalotaceae</taxon>
        <taxon>Rhodocollybia</taxon>
    </lineage>
</organism>
<gene>
    <name evidence="2" type="ORF">BDP27DRAFT_1336809</name>
</gene>
<evidence type="ECO:0000256" key="1">
    <source>
        <dbReference type="SAM" id="SignalP"/>
    </source>
</evidence>
<keyword evidence="3" id="KW-1185">Reference proteome</keyword>
<proteinExistence type="predicted"/>